<evidence type="ECO:0000313" key="4">
    <source>
        <dbReference type="Proteomes" id="UP001189429"/>
    </source>
</evidence>
<dbReference type="PANTHER" id="PTHR10183:SF382">
    <property type="entry name" value="CALPAIN-15"/>
    <property type="match status" value="1"/>
</dbReference>
<gene>
    <name evidence="3" type="ORF">PCOR1329_LOCUS5897</name>
</gene>
<dbReference type="InterPro" id="IPR022684">
    <property type="entry name" value="Calpain_cysteine_protease"/>
</dbReference>
<dbReference type="Pfam" id="PF00648">
    <property type="entry name" value="Peptidase_C2"/>
    <property type="match status" value="1"/>
</dbReference>
<evidence type="ECO:0000313" key="3">
    <source>
        <dbReference type="EMBL" id="CAK0796532.1"/>
    </source>
</evidence>
<protein>
    <recommendedName>
        <fullName evidence="2">Calpain catalytic domain-containing protein</fullName>
    </recommendedName>
</protein>
<dbReference type="InterPro" id="IPR038765">
    <property type="entry name" value="Papain-like_cys_pep_sf"/>
</dbReference>
<evidence type="ECO:0000256" key="1">
    <source>
        <dbReference type="PROSITE-ProRule" id="PRU00239"/>
    </source>
</evidence>
<feature type="non-terminal residue" evidence="3">
    <location>
        <position position="427"/>
    </location>
</feature>
<accession>A0ABN9PXI3</accession>
<keyword evidence="4" id="KW-1185">Reference proteome</keyword>
<dbReference type="SMART" id="SM00230">
    <property type="entry name" value="CysPc"/>
    <property type="match status" value="1"/>
</dbReference>
<dbReference type="PANTHER" id="PTHR10183">
    <property type="entry name" value="CALPAIN"/>
    <property type="match status" value="1"/>
</dbReference>
<dbReference type="InterPro" id="IPR001300">
    <property type="entry name" value="Peptidase_C2_calpain_cat"/>
</dbReference>
<dbReference type="Proteomes" id="UP001189429">
    <property type="component" value="Unassembled WGS sequence"/>
</dbReference>
<evidence type="ECO:0000259" key="2">
    <source>
        <dbReference type="PROSITE" id="PS50203"/>
    </source>
</evidence>
<dbReference type="PROSITE" id="PS50203">
    <property type="entry name" value="CALPAIN_CAT"/>
    <property type="match status" value="1"/>
</dbReference>
<name>A0ABN9PXI3_9DINO</name>
<comment type="caution">
    <text evidence="1">Lacks conserved residue(s) required for the propagation of feature annotation.</text>
</comment>
<reference evidence="3" key="1">
    <citation type="submission" date="2023-10" db="EMBL/GenBank/DDBJ databases">
        <authorList>
            <person name="Chen Y."/>
            <person name="Shah S."/>
            <person name="Dougan E. K."/>
            <person name="Thang M."/>
            <person name="Chan C."/>
        </authorList>
    </citation>
    <scope>NUCLEOTIDE SEQUENCE [LARGE SCALE GENOMIC DNA]</scope>
</reference>
<comment type="caution">
    <text evidence="3">The sequence shown here is derived from an EMBL/GenBank/DDBJ whole genome shotgun (WGS) entry which is preliminary data.</text>
</comment>
<feature type="domain" description="Calpain catalytic" evidence="2">
    <location>
        <begin position="196"/>
        <end position="427"/>
    </location>
</feature>
<sequence>MAKMAAGSCSEAPEPVLRGAAGARASADRLVSKLLAEIGRLRAQLGGGQASGAVAVEVARREALARPALTARVCGREEPHADRLVRNVALHAKVCPSAGAPMAAWRGAQHGPRLGADGGAELCDFGAEDLIPSIRGLFLDFPRESPPLPITGGVVWRAEVLEVFLALSICEHSICSPSSCLSVNAATFIPQEPSPPSETGTLLRADAVAFIPQGAGWEPIARGTRCSCGSVAFSSTAEPVEDFISARELELVKWRTYLSERALHVRPQPFVRRRARLDVAAFIRERVSAAGAYVVRLCLGGRWRSVLVDDRLPCLGGAGFHTQLAFCVTRRSQLWATVVEKALAKVCGGYGALCGGESGDALTLLTGWPCEIVRLGEGADLEEVWARLRSAREAGFLMTCSTMDAGAPSLLPNHVYALLDVCDLGTA</sequence>
<dbReference type="SUPFAM" id="SSF54001">
    <property type="entry name" value="Cysteine proteinases"/>
    <property type="match status" value="1"/>
</dbReference>
<proteinExistence type="predicted"/>
<organism evidence="3 4">
    <name type="scientific">Prorocentrum cordatum</name>
    <dbReference type="NCBI Taxonomy" id="2364126"/>
    <lineage>
        <taxon>Eukaryota</taxon>
        <taxon>Sar</taxon>
        <taxon>Alveolata</taxon>
        <taxon>Dinophyceae</taxon>
        <taxon>Prorocentrales</taxon>
        <taxon>Prorocentraceae</taxon>
        <taxon>Prorocentrum</taxon>
    </lineage>
</organism>
<dbReference type="EMBL" id="CAUYUJ010001564">
    <property type="protein sequence ID" value="CAK0796532.1"/>
    <property type="molecule type" value="Genomic_DNA"/>
</dbReference>